<dbReference type="EMBL" id="NXGX01000003">
    <property type="protein sequence ID" value="PKR58895.1"/>
    <property type="molecule type" value="Genomic_DNA"/>
</dbReference>
<organism evidence="7 8">
    <name type="scientific">Thalassospira lohafexi</name>
    <dbReference type="NCBI Taxonomy" id="744227"/>
    <lineage>
        <taxon>Bacteria</taxon>
        <taxon>Pseudomonadati</taxon>
        <taxon>Pseudomonadota</taxon>
        <taxon>Alphaproteobacteria</taxon>
        <taxon>Rhodospirillales</taxon>
        <taxon>Thalassospiraceae</taxon>
        <taxon>Thalassospira</taxon>
    </lineage>
</organism>
<name>A0A2N3L7V3_9PROT</name>
<protein>
    <submittedName>
        <fullName evidence="7">ABC transporter permease</fullName>
    </submittedName>
</protein>
<proteinExistence type="predicted"/>
<evidence type="ECO:0000256" key="2">
    <source>
        <dbReference type="ARBA" id="ARBA00022475"/>
    </source>
</evidence>
<feature type="transmembrane region" description="Helical" evidence="6">
    <location>
        <begin position="231"/>
        <end position="250"/>
    </location>
</feature>
<comment type="subcellular location">
    <subcellularLocation>
        <location evidence="1">Cell membrane</location>
        <topology evidence="1">Multi-pass membrane protein</topology>
    </subcellularLocation>
</comment>
<evidence type="ECO:0000256" key="1">
    <source>
        <dbReference type="ARBA" id="ARBA00004651"/>
    </source>
</evidence>
<reference evidence="7 8" key="1">
    <citation type="submission" date="2017-09" db="EMBL/GenBank/DDBJ databases">
        <title>Biodiversity and function of Thalassospira species in the particle-attached aromatic-hydrocarbon-degrading consortia from the surface seawater of the China South Sea.</title>
        <authorList>
            <person name="Dong C."/>
            <person name="Lai Q."/>
            <person name="Shao Z."/>
        </authorList>
    </citation>
    <scope>NUCLEOTIDE SEQUENCE [LARGE SCALE GENOMIC DNA]</scope>
    <source>
        <strain evidence="7 8">139Z-12</strain>
    </source>
</reference>
<keyword evidence="4 6" id="KW-1133">Transmembrane helix</keyword>
<evidence type="ECO:0000256" key="6">
    <source>
        <dbReference type="SAM" id="Phobius"/>
    </source>
</evidence>
<comment type="caution">
    <text evidence="7">The sequence shown here is derived from an EMBL/GenBank/DDBJ whole genome shotgun (WGS) entry which is preliminary data.</text>
</comment>
<feature type="transmembrane region" description="Helical" evidence="6">
    <location>
        <begin position="178"/>
        <end position="200"/>
    </location>
</feature>
<dbReference type="AlphaFoldDB" id="A0A2N3L7V3"/>
<keyword evidence="5 6" id="KW-0472">Membrane</keyword>
<keyword evidence="3 6" id="KW-0812">Transmembrane</keyword>
<dbReference type="Pfam" id="PF02653">
    <property type="entry name" value="BPD_transp_2"/>
    <property type="match status" value="1"/>
</dbReference>
<dbReference type="RefSeq" id="WP_101301384.1">
    <property type="nucleotide sequence ID" value="NZ_NXGX01000003.1"/>
</dbReference>
<feature type="transmembrane region" description="Helical" evidence="6">
    <location>
        <begin position="285"/>
        <end position="307"/>
    </location>
</feature>
<evidence type="ECO:0000313" key="7">
    <source>
        <dbReference type="EMBL" id="PKR58895.1"/>
    </source>
</evidence>
<dbReference type="CDD" id="cd06579">
    <property type="entry name" value="TM_PBP1_transp_AraH_like"/>
    <property type="match status" value="1"/>
</dbReference>
<feature type="transmembrane region" description="Helical" evidence="6">
    <location>
        <begin position="88"/>
        <end position="105"/>
    </location>
</feature>
<dbReference type="GO" id="GO:0005886">
    <property type="term" value="C:plasma membrane"/>
    <property type="evidence" value="ECO:0007669"/>
    <property type="project" value="UniProtKB-SubCell"/>
</dbReference>
<dbReference type="PANTHER" id="PTHR32196:SF72">
    <property type="entry name" value="RIBOSE IMPORT PERMEASE PROTEIN RBSC"/>
    <property type="match status" value="1"/>
</dbReference>
<accession>A0A2N3L7V3</accession>
<sequence>MSQSKPGNPTSANAAASRSLRQIVGRINLQQYVVYFGFLAIFLFFAITLGDNGFLSIRNLSNIVLQTAPATILAIGLVFVLSAGEIDLSFGSIVAVSALAAAVVMNEYGMVAGIAAGMGAGLLAGAINGTVVAFVRLPSFLVTLATMGLFAGIARSMTNLRSIPVLDGDFAGFFGSGSFLGIPSLIWWTVLAVAVGHFIYRETRFGAHVLATGDNPQAASVSGIKVARIRLYVLMLSGGLAGLAGLLYAGRLQAAKYTLGESDLMTVIAAVIVGGTLLHGGRGTIIGALIGSLMMGMLNNGLILMGLSVSDQMIVRGLIILAAVAVSLREKAR</sequence>
<feature type="transmembrane region" description="Helical" evidence="6">
    <location>
        <begin position="62"/>
        <end position="81"/>
    </location>
</feature>
<feature type="transmembrane region" description="Helical" evidence="6">
    <location>
        <begin position="32"/>
        <end position="50"/>
    </location>
</feature>
<feature type="transmembrane region" description="Helical" evidence="6">
    <location>
        <begin position="262"/>
        <end position="278"/>
    </location>
</feature>
<dbReference type="PANTHER" id="PTHR32196">
    <property type="entry name" value="ABC TRANSPORTER PERMEASE PROTEIN YPHD-RELATED-RELATED"/>
    <property type="match status" value="1"/>
</dbReference>
<evidence type="ECO:0000256" key="3">
    <source>
        <dbReference type="ARBA" id="ARBA00022692"/>
    </source>
</evidence>
<feature type="transmembrane region" description="Helical" evidence="6">
    <location>
        <begin position="313"/>
        <end position="329"/>
    </location>
</feature>
<gene>
    <name evidence="7" type="ORF">COO92_08605</name>
</gene>
<evidence type="ECO:0000256" key="4">
    <source>
        <dbReference type="ARBA" id="ARBA00022989"/>
    </source>
</evidence>
<feature type="transmembrane region" description="Helical" evidence="6">
    <location>
        <begin position="111"/>
        <end position="135"/>
    </location>
</feature>
<dbReference type="GO" id="GO:0022857">
    <property type="term" value="F:transmembrane transporter activity"/>
    <property type="evidence" value="ECO:0007669"/>
    <property type="project" value="InterPro"/>
</dbReference>
<keyword evidence="8" id="KW-1185">Reference proteome</keyword>
<evidence type="ECO:0000313" key="8">
    <source>
        <dbReference type="Proteomes" id="UP000233332"/>
    </source>
</evidence>
<keyword evidence="2" id="KW-1003">Cell membrane</keyword>
<feature type="transmembrane region" description="Helical" evidence="6">
    <location>
        <begin position="140"/>
        <end position="158"/>
    </location>
</feature>
<evidence type="ECO:0000256" key="5">
    <source>
        <dbReference type="ARBA" id="ARBA00023136"/>
    </source>
</evidence>
<dbReference type="Proteomes" id="UP000233332">
    <property type="component" value="Unassembled WGS sequence"/>
</dbReference>
<dbReference type="InterPro" id="IPR001851">
    <property type="entry name" value="ABC_transp_permease"/>
</dbReference>